<feature type="active site" description="Nucleophile" evidence="4">
    <location>
        <position position="56"/>
    </location>
</feature>
<dbReference type="EMBL" id="NKFA01000028">
    <property type="protein sequence ID" value="OXI35417.1"/>
    <property type="molecule type" value="Genomic_DNA"/>
</dbReference>
<dbReference type="Pfam" id="PF01734">
    <property type="entry name" value="Patatin"/>
    <property type="match status" value="1"/>
</dbReference>
<evidence type="ECO:0000256" key="2">
    <source>
        <dbReference type="ARBA" id="ARBA00022963"/>
    </source>
</evidence>
<feature type="domain" description="PNPLA" evidence="5">
    <location>
        <begin position="23"/>
        <end position="189"/>
    </location>
</feature>
<dbReference type="AlphaFoldDB" id="A0A228HZ40"/>
<evidence type="ECO:0000313" key="6">
    <source>
        <dbReference type="EMBL" id="OXI35417.1"/>
    </source>
</evidence>
<reference evidence="6 7" key="2">
    <citation type="submission" date="2017-08" db="EMBL/GenBank/DDBJ databases">
        <title>WGS of novel Burkholderia cepaca complex species.</title>
        <authorList>
            <person name="Lipuma J."/>
            <person name="Spilker T."/>
        </authorList>
    </citation>
    <scope>NUCLEOTIDE SEQUENCE [LARGE SCALE GENOMIC DNA]</scope>
    <source>
        <strain evidence="6 7">AU17325</strain>
    </source>
</reference>
<feature type="short sequence motif" description="GXGXXG" evidence="4">
    <location>
        <begin position="27"/>
        <end position="32"/>
    </location>
</feature>
<organism evidence="6 7">
    <name type="scientific">Burkholderia aenigmatica</name>
    <dbReference type="NCBI Taxonomy" id="2015348"/>
    <lineage>
        <taxon>Bacteria</taxon>
        <taxon>Pseudomonadati</taxon>
        <taxon>Pseudomonadota</taxon>
        <taxon>Betaproteobacteria</taxon>
        <taxon>Burkholderiales</taxon>
        <taxon>Burkholderiaceae</taxon>
        <taxon>Burkholderia</taxon>
        <taxon>Burkholderia cepacia complex</taxon>
    </lineage>
</organism>
<evidence type="ECO:0000256" key="1">
    <source>
        <dbReference type="ARBA" id="ARBA00022801"/>
    </source>
</evidence>
<dbReference type="SUPFAM" id="SSF52151">
    <property type="entry name" value="FabD/lysophospholipase-like"/>
    <property type="match status" value="1"/>
</dbReference>
<evidence type="ECO:0000313" key="7">
    <source>
        <dbReference type="Proteomes" id="UP000214600"/>
    </source>
</evidence>
<accession>A0A228HZ40</accession>
<keyword evidence="2 4" id="KW-0442">Lipid degradation</keyword>
<dbReference type="PANTHER" id="PTHR14226:SF29">
    <property type="entry name" value="NEUROPATHY TARGET ESTERASE SWS"/>
    <property type="match status" value="1"/>
</dbReference>
<reference evidence="7" key="1">
    <citation type="submission" date="2017-06" db="EMBL/GenBank/DDBJ databases">
        <authorList>
            <person name="LiPuma J."/>
            <person name="Spilker T."/>
        </authorList>
    </citation>
    <scope>NUCLEOTIDE SEQUENCE [LARGE SCALE GENOMIC DNA]</scope>
    <source>
        <strain evidence="7">AU17325</strain>
    </source>
</reference>
<dbReference type="InterPro" id="IPR016035">
    <property type="entry name" value="Acyl_Trfase/lysoPLipase"/>
</dbReference>
<dbReference type="GO" id="GO:0016042">
    <property type="term" value="P:lipid catabolic process"/>
    <property type="evidence" value="ECO:0007669"/>
    <property type="project" value="UniProtKB-UniRule"/>
</dbReference>
<feature type="short sequence motif" description="GXSXG" evidence="4">
    <location>
        <begin position="54"/>
        <end position="58"/>
    </location>
</feature>
<dbReference type="RefSeq" id="WP_081062883.1">
    <property type="nucleotide sequence ID" value="NZ_CP091649.1"/>
</dbReference>
<gene>
    <name evidence="6" type="ORF">CFB84_37120</name>
</gene>
<dbReference type="PANTHER" id="PTHR14226">
    <property type="entry name" value="NEUROPATHY TARGET ESTERASE/SWISS CHEESE D.MELANOGASTER"/>
    <property type="match status" value="1"/>
</dbReference>
<dbReference type="GO" id="GO:0016787">
    <property type="term" value="F:hydrolase activity"/>
    <property type="evidence" value="ECO:0007669"/>
    <property type="project" value="UniProtKB-UniRule"/>
</dbReference>
<keyword evidence="1 4" id="KW-0378">Hydrolase</keyword>
<proteinExistence type="predicted"/>
<dbReference type="PROSITE" id="PS51635">
    <property type="entry name" value="PNPLA"/>
    <property type="match status" value="1"/>
</dbReference>
<feature type="short sequence motif" description="DGA/G" evidence="4">
    <location>
        <begin position="176"/>
        <end position="178"/>
    </location>
</feature>
<evidence type="ECO:0000256" key="3">
    <source>
        <dbReference type="ARBA" id="ARBA00023098"/>
    </source>
</evidence>
<name>A0A228HZ40_9BURK</name>
<evidence type="ECO:0000259" key="5">
    <source>
        <dbReference type="PROSITE" id="PS51635"/>
    </source>
</evidence>
<dbReference type="Proteomes" id="UP000214600">
    <property type="component" value="Unassembled WGS sequence"/>
</dbReference>
<dbReference type="InterPro" id="IPR002641">
    <property type="entry name" value="PNPLA_dom"/>
</dbReference>
<dbReference type="InterPro" id="IPR050301">
    <property type="entry name" value="NTE"/>
</dbReference>
<dbReference type="OrthoDB" id="9798773at2"/>
<comment type="caution">
    <text evidence="6">The sequence shown here is derived from an EMBL/GenBank/DDBJ whole genome shotgun (WGS) entry which is preliminary data.</text>
</comment>
<feature type="active site" description="Proton acceptor" evidence="4">
    <location>
        <position position="176"/>
    </location>
</feature>
<evidence type="ECO:0000256" key="4">
    <source>
        <dbReference type="PROSITE-ProRule" id="PRU01161"/>
    </source>
</evidence>
<dbReference type="Gene3D" id="3.40.1090.10">
    <property type="entry name" value="Cytosolic phospholipase A2 catalytic domain"/>
    <property type="match status" value="2"/>
</dbReference>
<keyword evidence="3 4" id="KW-0443">Lipid metabolism</keyword>
<sequence length="289" mass="31294">MTMHAGLATEPPLAGIGPGRKALLLCGGGSRGAMEVGFYQALTECGVRADMVLGSSIGALNGAYIAGGIAAPRLIELWREFRLRQAVSLNWDWLRHGGRSAGLLGLDPLRAMLRRTLPATRFEQLAIPLTIVTTDLQSGSACYWSGQGDLIEPLIASMSLPGIFPPVELGGRPHVDGGLANDVPFAKAEALGARAVYLIECACAQRCPRPPRGWADILMRSFSIALAGKYAAEREHFHGRLEVFVVRPQLTDEIDLLDFRHSVELIEVAYRQTRRALEQLPLTDRSASS</sequence>
<protein>
    <recommendedName>
        <fullName evidence="5">PNPLA domain-containing protein</fullName>
    </recommendedName>
</protein>